<dbReference type="Proteomes" id="UP000729733">
    <property type="component" value="Unassembled WGS sequence"/>
</dbReference>
<sequence length="1639" mass="188804">MPLSGGATDKFGNRYEGLWTVDCIIDVIDEKASSIRLEPPGEEGEGVEFWLDRDNCREYHQVKRQNTQGRWSISDLASKQILSNFYKKLIEPSSKCVFISTAKAYQLDELADRARGSQSWQEFKKEFFSSKDLEQSFYKIASHWSEYSDKEIEEAISAINNSKPSSTHIQIDGIAQNAYKFLKRVDVETESESRLRKILETRLRYLVEKNTNDLSFQDESPTIVDILAQFALDKVHHELNTVDIWHHLKQRGYRHRNWSKDYHVLAAVQNINNSYVSRLKDIAIADKIIARDETQTVLEKLKYSYEKRALLVTGEAGVGKSIVMLQVLENLINEGVPILSFRVDNLNPVAHPDDVGKQLQLPGSPATVLASIAQKRECVLVIDQLDAVSLTSGRHPDFFECINEIIQQALIHSNIHLLVACRKFDLDNDHRLKKLTGEQGIAETININRLTHDKVKELVTELNLDVSRLSRKQLDLLSIPLHLYLLSQIAEDSDFSTLNFQTAKDLFDRFCDYKQAKLRERLGYSVKWTKVTDSLVKYMSDKQTLFAPENVVRHYKDDAKIMTSENILTWSGNKISFLHQSFFDYLFVDFFVESNINLLEFLQGNEQHLFRRTQVRQILIHERETDPDEYIEHLEELLTSNDIRFHIKQIVFAWLGTSEDPKEEEWEILASIFESDDTYSISSAWSAICMSISWFRLLHLISVIKQWLNSDREQDINRVIYLLWNAQKGSPEVVAEVLISYINVSEEWDRRINKIINRLELGNNHQIFDLFAYLIKKGHFVGKSKTVNHERDFWSQIHSLVRKRPDWACEAITIYLNHYLDLSVENGQNNLFARDNDIYPYSQSADSAINETAKKSPKSFVVNVLPFIIRIVKLNVITSDEKILKDKVWKYKHYGSYYNFEDVLLIHLENALRNLAINQSDKCSEIINNHLIPNRGYDTIKYLLIRTFAADGAIFANEAADFLCEEPSRLATGYEICNGNIHASPYWATHQLLVEIIPYCSTTKLKQIESLILNYYPQWNGLKQYQSDLILTLHSQKIEIIFKFLNLYPELLYCIYVCQTYQYLEKVRKYIKYTHHLLGYPQFTLLNSFRVSVISQLNTILPKIVAFLLSVKANYFKISYLILLSSNRLFDLSDVVVNRLSEWQRKFKSIGLIEDIEVIQPPEAIEAYAVGSPIEQDSADYMTDKEWLKAISAYSESDMRYRSDFTKGGAVELSRTLEKCVQKEPVRFVNLIGLLPDDTNTSYFDAVLRGIAEVEEIDIRIALSAVQRCDRLPGKPCGSSISWLFQKLARLPWSIGALNIIICYATTDPDPDRELWRTEASNGQVYYGGEVFTAGINSVRGAAVQAIAKLIFADKTRGAYFQYALEQMVRDKSLAVRSCAAEALVAMLNYDRDLAVKLFLTLCDTEDIILGTQTVDRFLYYATHNHLETLKPILERMIYSDSPQAVKAGARQSCIAALGNEQAQSLVDYCLSSGTTAHRKALAQVFASNFKSADFRQYCEDGLIKLFQDSDEEVRSQAARCFYELKENELENHTNLLKAFVNSPSFASDSEDLIYALEKTTAKLPKETYLVCDRFVKNLQAQQPEQKSYIRDGDRISQLLIRLYTQSKRQMRAQCLDLIDRLCEMNVYGLDRALLEYER</sequence>
<dbReference type="Gene3D" id="1.25.10.10">
    <property type="entry name" value="Leucine-rich Repeat Variant"/>
    <property type="match status" value="1"/>
</dbReference>
<dbReference type="GO" id="GO:0005524">
    <property type="term" value="F:ATP binding"/>
    <property type="evidence" value="ECO:0007669"/>
    <property type="project" value="UniProtKB-KW"/>
</dbReference>
<keyword evidence="1" id="KW-0042">Antenna complex</keyword>
<dbReference type="InterPro" id="IPR027417">
    <property type="entry name" value="P-loop_NTPase"/>
</dbReference>
<proteinExistence type="predicted"/>
<evidence type="ECO:0000313" key="3">
    <source>
        <dbReference type="EMBL" id="MCC0175893.1"/>
    </source>
</evidence>
<name>A0A964BM17_9CYAN</name>
<accession>A0A964BM17</accession>
<evidence type="ECO:0000256" key="1">
    <source>
        <dbReference type="ARBA" id="ARBA00022549"/>
    </source>
</evidence>
<dbReference type="SUPFAM" id="SSF52540">
    <property type="entry name" value="P-loop containing nucleoside triphosphate hydrolases"/>
    <property type="match status" value="1"/>
</dbReference>
<keyword evidence="3" id="KW-0547">Nucleotide-binding</keyword>
<keyword evidence="3" id="KW-0067">ATP-binding</keyword>
<keyword evidence="2" id="KW-0605">Phycobilisome</keyword>
<organism evidence="3 4">
    <name type="scientific">Waterburya agarophytonicola KI4</name>
    <dbReference type="NCBI Taxonomy" id="2874699"/>
    <lineage>
        <taxon>Bacteria</taxon>
        <taxon>Bacillati</taxon>
        <taxon>Cyanobacteriota</taxon>
        <taxon>Cyanophyceae</taxon>
        <taxon>Pleurocapsales</taxon>
        <taxon>Hyellaceae</taxon>
        <taxon>Waterburya</taxon>
        <taxon>Waterburya agarophytonicola</taxon>
    </lineage>
</organism>
<reference evidence="3" key="1">
    <citation type="journal article" date="2021" name="Antonie Van Leeuwenhoek">
        <title>Draft genome and description of Waterburya agarophytonicola gen. nov. sp. nov. (Pleurocapsales, Cyanobacteria): a seaweed symbiont.</title>
        <authorList>
            <person name="Bonthond G."/>
            <person name="Shalygin S."/>
            <person name="Bayer T."/>
            <person name="Weinberger F."/>
        </authorList>
    </citation>
    <scope>NUCLEOTIDE SEQUENCE</scope>
    <source>
        <strain evidence="3">KI4</strain>
    </source>
</reference>
<dbReference type="SUPFAM" id="SSF48371">
    <property type="entry name" value="ARM repeat"/>
    <property type="match status" value="2"/>
</dbReference>
<dbReference type="InterPro" id="IPR016024">
    <property type="entry name" value="ARM-type_fold"/>
</dbReference>
<gene>
    <name evidence="3" type="ORF">I4641_02710</name>
</gene>
<dbReference type="Gene3D" id="3.40.50.300">
    <property type="entry name" value="P-loop containing nucleotide triphosphate hydrolases"/>
    <property type="match status" value="1"/>
</dbReference>
<comment type="caution">
    <text evidence="3">The sequence shown here is derived from an EMBL/GenBank/DDBJ whole genome shotgun (WGS) entry which is preliminary data.</text>
</comment>
<protein>
    <submittedName>
        <fullName evidence="3">ATP-binding protein</fullName>
    </submittedName>
</protein>
<evidence type="ECO:0000313" key="4">
    <source>
        <dbReference type="Proteomes" id="UP000729733"/>
    </source>
</evidence>
<keyword evidence="4" id="KW-1185">Reference proteome</keyword>
<dbReference type="GO" id="GO:0030089">
    <property type="term" value="C:phycobilisome"/>
    <property type="evidence" value="ECO:0007669"/>
    <property type="project" value="UniProtKB-KW"/>
</dbReference>
<dbReference type="InterPro" id="IPR011989">
    <property type="entry name" value="ARM-like"/>
</dbReference>
<dbReference type="EMBL" id="JADWDC010000004">
    <property type="protein sequence ID" value="MCC0175893.1"/>
    <property type="molecule type" value="Genomic_DNA"/>
</dbReference>
<dbReference type="RefSeq" id="WP_229638895.1">
    <property type="nucleotide sequence ID" value="NZ_JADWDC010000004.1"/>
</dbReference>
<evidence type="ECO:0000256" key="2">
    <source>
        <dbReference type="ARBA" id="ARBA00022738"/>
    </source>
</evidence>